<comment type="caution">
    <text evidence="1">The sequence shown here is derived from an EMBL/GenBank/DDBJ whole genome shotgun (WGS) entry which is preliminary data.</text>
</comment>
<dbReference type="EMBL" id="JBHRTO010000001">
    <property type="protein sequence ID" value="MFC3182032.1"/>
    <property type="molecule type" value="Genomic_DNA"/>
</dbReference>
<proteinExistence type="predicted"/>
<dbReference type="Pfam" id="PF06224">
    <property type="entry name" value="AlkZ-like"/>
    <property type="match status" value="1"/>
</dbReference>
<protein>
    <submittedName>
        <fullName evidence="1">Winged helix-turn-helix domain-containing protein</fullName>
    </submittedName>
</protein>
<dbReference type="PANTHER" id="PTHR30528:SF0">
    <property type="entry name" value="CYTOPLASMIC PROTEIN"/>
    <property type="match status" value="1"/>
</dbReference>
<sequence>MLPLLTNPAARRLFLHRHALAEAPTGAAHGQALADLIHRIGFVQVDSINTVARAHHMILFSRRQSYKPAALKALLERDRALFEHWTHDASILPVHLHAHWQHRFARSAERMSKNRHRWFPNGDESQLDTILRHIADHGPVTTSDVGQDETRSKGGWWEWHPSKTALEWLWRTGELSISGRDGFQKIYDLTERVIPHQHRSTVYDLAQMTDWACASALDNLGFANATELRAYWHALEPDEVRAWVKAALARGEIIEIEVEGAQGNRRRAYARPDVLAQAAAAPEPTGRLRILSPFDPALRDRARAEFLFGFYYRIEVFVPEPKRQYGYYVFPVLEGDRLIGRIDCKSFRDDRTLRVKAFWPEAGVKLGTGRVAKLESELARWAAFTDCDRVEFQDGWSRETLRL</sequence>
<reference evidence="2" key="1">
    <citation type="journal article" date="2019" name="Int. J. Syst. Evol. Microbiol.">
        <title>The Global Catalogue of Microorganisms (GCM) 10K type strain sequencing project: providing services to taxonomists for standard genome sequencing and annotation.</title>
        <authorList>
            <consortium name="The Broad Institute Genomics Platform"/>
            <consortium name="The Broad Institute Genome Sequencing Center for Infectious Disease"/>
            <person name="Wu L."/>
            <person name="Ma J."/>
        </authorList>
    </citation>
    <scope>NUCLEOTIDE SEQUENCE [LARGE SCALE GENOMIC DNA]</scope>
    <source>
        <strain evidence="2">KCTC 52039</strain>
    </source>
</reference>
<keyword evidence="2" id="KW-1185">Reference proteome</keyword>
<dbReference type="Proteomes" id="UP001595547">
    <property type="component" value="Unassembled WGS sequence"/>
</dbReference>
<dbReference type="PANTHER" id="PTHR30528">
    <property type="entry name" value="CYTOPLASMIC PROTEIN"/>
    <property type="match status" value="1"/>
</dbReference>
<gene>
    <name evidence="1" type="ORF">ACFOGH_13600</name>
</gene>
<evidence type="ECO:0000313" key="1">
    <source>
        <dbReference type="EMBL" id="MFC3182032.1"/>
    </source>
</evidence>
<name>A0ABV7J5H6_9RHOB</name>
<accession>A0ABV7J5H6</accession>
<dbReference type="RefSeq" id="WP_380073612.1">
    <property type="nucleotide sequence ID" value="NZ_JBHRTO010000001.1"/>
</dbReference>
<organism evidence="1 2">
    <name type="scientific">Cypionkella sinensis</name>
    <dbReference type="NCBI Taxonomy" id="1756043"/>
    <lineage>
        <taxon>Bacteria</taxon>
        <taxon>Pseudomonadati</taxon>
        <taxon>Pseudomonadota</taxon>
        <taxon>Alphaproteobacteria</taxon>
        <taxon>Rhodobacterales</taxon>
        <taxon>Paracoccaceae</taxon>
        <taxon>Cypionkella</taxon>
    </lineage>
</organism>
<dbReference type="InterPro" id="IPR009351">
    <property type="entry name" value="AlkZ-like"/>
</dbReference>
<evidence type="ECO:0000313" key="2">
    <source>
        <dbReference type="Proteomes" id="UP001595547"/>
    </source>
</evidence>